<evidence type="ECO:0000313" key="2">
    <source>
        <dbReference type="Proteomes" id="UP000042054"/>
    </source>
</evidence>
<proteinExistence type="predicted"/>
<name>A0A0U1HQJ0_YERRO</name>
<protein>
    <submittedName>
        <fullName evidence="1">Uncharacterized protein</fullName>
    </submittedName>
</protein>
<reference evidence="1 2" key="1">
    <citation type="submission" date="2015-03" db="EMBL/GenBank/DDBJ databases">
        <authorList>
            <person name="Murphy D."/>
        </authorList>
    </citation>
    <scope>NUCLEOTIDE SEQUENCE [LARGE SCALE GENOMIC DNA]</scope>
    <source>
        <strain evidence="1 2">68/02</strain>
    </source>
</reference>
<sequence length="91" mass="10221">MVTISVMHCLLPPDPRHKFMPTIQTTAAGIIQWYNGYPCRYQVCRLVIGTTHTLLAQYINPFIFHDNLIVKGQLTANLRVEPATHTDSAVG</sequence>
<dbReference type="STRING" id="29485.CH64_1883"/>
<dbReference type="Proteomes" id="UP000042054">
    <property type="component" value="Unassembled WGS sequence"/>
</dbReference>
<gene>
    <name evidence="1" type="ORF">ERS008555_01185</name>
</gene>
<dbReference type="AlphaFoldDB" id="A0A0U1HQJ0"/>
<dbReference type="EMBL" id="CTKE01000005">
    <property type="protein sequence ID" value="CQI88835.1"/>
    <property type="molecule type" value="Genomic_DNA"/>
</dbReference>
<accession>A0A0U1HQJ0</accession>
<evidence type="ECO:0000313" key="1">
    <source>
        <dbReference type="EMBL" id="CQI88835.1"/>
    </source>
</evidence>
<organism evidence="1 2">
    <name type="scientific">Yersinia rohdei</name>
    <dbReference type="NCBI Taxonomy" id="29485"/>
    <lineage>
        <taxon>Bacteria</taxon>
        <taxon>Pseudomonadati</taxon>
        <taxon>Pseudomonadota</taxon>
        <taxon>Gammaproteobacteria</taxon>
        <taxon>Enterobacterales</taxon>
        <taxon>Yersiniaceae</taxon>
        <taxon>Yersinia</taxon>
    </lineage>
</organism>